<sequence>MEWTGVRYAEGPSVEVRIWIDAPPQRVWAFASDIARMPERSGELQAVEWLDGAVAPARGACFAGHNEHEAFGEWTTVSHVVECEAPRVFGWAVTDPEHPSATWRFSLRERDGGTELTHWMRMGPARSGVSLAIERMPEKEQKIVFVRMRELELGMSATVEAIKALAESGAESGAGADAVTGADADTVTGSERDA</sequence>
<comment type="caution">
    <text evidence="2">The sequence shown here is derived from an EMBL/GenBank/DDBJ whole genome shotgun (WGS) entry which is preliminary data.</text>
</comment>
<dbReference type="SUPFAM" id="SSF55961">
    <property type="entry name" value="Bet v1-like"/>
    <property type="match status" value="1"/>
</dbReference>
<accession>S3Z7D3</accession>
<evidence type="ECO:0008006" key="4">
    <source>
        <dbReference type="Google" id="ProtNLM"/>
    </source>
</evidence>
<feature type="region of interest" description="Disordered" evidence="1">
    <location>
        <begin position="168"/>
        <end position="194"/>
    </location>
</feature>
<dbReference type="Gene3D" id="3.30.530.20">
    <property type="match status" value="1"/>
</dbReference>
<evidence type="ECO:0000313" key="2">
    <source>
        <dbReference type="EMBL" id="EPH39596.1"/>
    </source>
</evidence>
<protein>
    <recommendedName>
        <fullName evidence="4">Cyclase</fullName>
    </recommendedName>
</protein>
<reference evidence="2 3" key="1">
    <citation type="submission" date="2013-02" db="EMBL/GenBank/DDBJ databases">
        <title>Draft Genome Sequence of Streptomyces aurantiacus, Which Produces Setomimycin.</title>
        <authorList>
            <person name="Gruening B.A."/>
            <person name="Praeg A."/>
            <person name="Erxleben A."/>
            <person name="Guenther S."/>
            <person name="Mueller M."/>
        </authorList>
    </citation>
    <scope>NUCLEOTIDE SEQUENCE [LARGE SCALE GENOMIC DNA]</scope>
    <source>
        <strain evidence="2 3">JA 4570</strain>
    </source>
</reference>
<dbReference type="AlphaFoldDB" id="S3Z7D3"/>
<keyword evidence="3" id="KW-1185">Reference proteome</keyword>
<dbReference type="CDD" id="cd07812">
    <property type="entry name" value="SRPBCC"/>
    <property type="match status" value="1"/>
</dbReference>
<dbReference type="Pfam" id="PF10604">
    <property type="entry name" value="Polyketide_cyc2"/>
    <property type="match status" value="1"/>
</dbReference>
<proteinExistence type="predicted"/>
<dbReference type="PATRIC" id="fig|1286094.4.peg.7324"/>
<dbReference type="Proteomes" id="UP000014629">
    <property type="component" value="Unassembled WGS sequence"/>
</dbReference>
<organism evidence="2 3">
    <name type="scientific">Streptomyces aurantiacus JA 4570</name>
    <dbReference type="NCBI Taxonomy" id="1286094"/>
    <lineage>
        <taxon>Bacteria</taxon>
        <taxon>Bacillati</taxon>
        <taxon>Actinomycetota</taxon>
        <taxon>Actinomycetes</taxon>
        <taxon>Kitasatosporales</taxon>
        <taxon>Streptomycetaceae</taxon>
        <taxon>Streptomyces</taxon>
        <taxon>Streptomyces aurantiacus group</taxon>
    </lineage>
</organism>
<evidence type="ECO:0000256" key="1">
    <source>
        <dbReference type="SAM" id="MobiDB-lite"/>
    </source>
</evidence>
<gene>
    <name evidence="2" type="ORF">STRAU_7400</name>
</gene>
<dbReference type="InterPro" id="IPR019587">
    <property type="entry name" value="Polyketide_cyclase/dehydratase"/>
</dbReference>
<dbReference type="OrthoDB" id="3779334at2"/>
<dbReference type="InterPro" id="IPR023393">
    <property type="entry name" value="START-like_dom_sf"/>
</dbReference>
<name>S3Z7D3_9ACTN</name>
<evidence type="ECO:0000313" key="3">
    <source>
        <dbReference type="Proteomes" id="UP000014629"/>
    </source>
</evidence>
<dbReference type="RefSeq" id="WP_016645506.1">
    <property type="nucleotide sequence ID" value="NZ_AOPZ01000519.1"/>
</dbReference>
<dbReference type="EMBL" id="AOPZ01000519">
    <property type="protein sequence ID" value="EPH39596.1"/>
    <property type="molecule type" value="Genomic_DNA"/>
</dbReference>